<proteinExistence type="predicted"/>
<dbReference type="EMBL" id="LR824018">
    <property type="protein sequence ID" value="CAD0201588.1"/>
    <property type="molecule type" value="Genomic_DNA"/>
</dbReference>
<accession>A0A9N8KVX8</accession>
<dbReference type="OrthoDB" id="414730at2759"/>
<dbReference type="AlphaFoldDB" id="A0A9N8KVX8"/>
<evidence type="ECO:0000313" key="1">
    <source>
        <dbReference type="EMBL" id="CAD0201588.1"/>
    </source>
</evidence>
<keyword evidence="2" id="KW-1185">Reference proteome</keyword>
<gene>
    <name evidence="1" type="ORF">CINC_LOCUS3258</name>
</gene>
<evidence type="ECO:0000313" key="2">
    <source>
        <dbReference type="Proteomes" id="UP001154114"/>
    </source>
</evidence>
<dbReference type="Proteomes" id="UP001154114">
    <property type="component" value="Chromosome 15"/>
</dbReference>
<reference evidence="1" key="1">
    <citation type="submission" date="2021-12" db="EMBL/GenBank/DDBJ databases">
        <authorList>
            <person name="King R."/>
        </authorList>
    </citation>
    <scope>NUCLEOTIDE SEQUENCE</scope>
</reference>
<sequence>MFKLCPTDSCKPYFQNNTILTLPSLCILEIVMFVKLNPQLFPRLSDLNQRNRRDNSVLCLHRAITALMQRSVFCMAPKIFNKLPKLWRKQNLQTLKNTLKEFLVEKA</sequence>
<organism evidence="1 2">
    <name type="scientific">Chrysodeixis includens</name>
    <name type="common">Soybean looper</name>
    <name type="synonym">Pseudoplusia includens</name>
    <dbReference type="NCBI Taxonomy" id="689277"/>
    <lineage>
        <taxon>Eukaryota</taxon>
        <taxon>Metazoa</taxon>
        <taxon>Ecdysozoa</taxon>
        <taxon>Arthropoda</taxon>
        <taxon>Hexapoda</taxon>
        <taxon>Insecta</taxon>
        <taxon>Pterygota</taxon>
        <taxon>Neoptera</taxon>
        <taxon>Endopterygota</taxon>
        <taxon>Lepidoptera</taxon>
        <taxon>Glossata</taxon>
        <taxon>Ditrysia</taxon>
        <taxon>Noctuoidea</taxon>
        <taxon>Noctuidae</taxon>
        <taxon>Plusiinae</taxon>
        <taxon>Chrysodeixis</taxon>
    </lineage>
</organism>
<name>A0A9N8KVX8_CHRIL</name>
<protein>
    <submittedName>
        <fullName evidence="1">Uncharacterized protein</fullName>
    </submittedName>
</protein>